<proteinExistence type="inferred from homology"/>
<dbReference type="InterPro" id="IPR019451">
    <property type="entry name" value="Rtp1_C1"/>
</dbReference>
<dbReference type="PANTHER" id="PTHR20959">
    <property type="entry name" value="TRANSPORT AND GOLGI ORGANIZATION PROTEIN 6 FAMILY MEMBER"/>
    <property type="match status" value="1"/>
</dbReference>
<dbReference type="PROSITE" id="PS50077">
    <property type="entry name" value="HEAT_REPEAT"/>
    <property type="match status" value="1"/>
</dbReference>
<keyword evidence="7" id="KW-1185">Reference proteome</keyword>
<evidence type="ECO:0000313" key="7">
    <source>
        <dbReference type="Proteomes" id="UP000807469"/>
    </source>
</evidence>
<gene>
    <name evidence="6" type="ORF">BDN70DRAFT_953985</name>
</gene>
<feature type="domain" description="TANGO6 HEAT repeat" evidence="5">
    <location>
        <begin position="265"/>
        <end position="454"/>
    </location>
</feature>
<dbReference type="EMBL" id="MU155148">
    <property type="protein sequence ID" value="KAF9483931.1"/>
    <property type="molecule type" value="Genomic_DNA"/>
</dbReference>
<evidence type="ECO:0000259" key="5">
    <source>
        <dbReference type="Pfam" id="PF23565"/>
    </source>
</evidence>
<dbReference type="Pfam" id="PF10363">
    <property type="entry name" value="RTP1_C1"/>
    <property type="match status" value="1"/>
</dbReference>
<evidence type="ECO:0000259" key="4">
    <source>
        <dbReference type="Pfam" id="PF10363"/>
    </source>
</evidence>
<comment type="caution">
    <text evidence="6">The sequence shown here is derived from an EMBL/GenBank/DDBJ whole genome shotgun (WGS) entry which is preliminary data.</text>
</comment>
<feature type="region of interest" description="Disordered" evidence="3">
    <location>
        <begin position="906"/>
        <end position="943"/>
    </location>
</feature>
<dbReference type="Gene3D" id="1.25.10.10">
    <property type="entry name" value="Leucine-rich Repeat Variant"/>
    <property type="match status" value="1"/>
</dbReference>
<comment type="similarity">
    <text evidence="1">Belongs to the Tango6 family.</text>
</comment>
<dbReference type="OrthoDB" id="39591at2759"/>
<protein>
    <submittedName>
        <fullName evidence="6">ARM repeat-containing protein</fullName>
    </submittedName>
</protein>
<dbReference type="Pfam" id="PF23565">
    <property type="entry name" value="ARM_TANGO6"/>
    <property type="match status" value="1"/>
</dbReference>
<name>A0A9P5ZDG8_9AGAR</name>
<dbReference type="InterPro" id="IPR057407">
    <property type="entry name" value="HEAT_TANGO6"/>
</dbReference>
<evidence type="ECO:0000256" key="3">
    <source>
        <dbReference type="SAM" id="MobiDB-lite"/>
    </source>
</evidence>
<evidence type="ECO:0000256" key="1">
    <source>
        <dbReference type="ARBA" id="ARBA00005724"/>
    </source>
</evidence>
<sequence length="1027" mass="113992">MESSASKLAAALADGAALLGTPSPSNLATNLKTVLRNRLSSYYTRLPNAITCLQDSEISVEDLQFQTGREALSVVQRVNSILDCDLIQENSLQQAPAIGNRDLGQLRTLLSLTFKWAVEPLFRRISDIWPSTILKGREFSKIVDFTVNGKDFKVLSALLISLFSLVFPDGVEGRISQTLITTTIISFHTQDVLLPSISLGWLPESQANELVTPLHEARALVIRFLRLSTPAQAISILANILSSQSPSPPLHTRKACTFLLTKQIQRPSGVKGLCEAMFTSDETLIDDEKLEQVAKTVNSVPSSMKAQEYYREIFPQVLKLLTSETQPKYKRAAAFVVFRAIVPKNAQQSDVAIFVLDMLHLPFLELDEEILQRDLSPGDALWSLVVLMSNTEPSPQFISQILSPIIPALYALLYDFDHRKVTDPQLKEFVVGLLISWGKIVDQAEGSNILRSIIEDGRDYEWKFSLEGNFVKSKLKETSSNPPALVMPGDLEDSDDLDLNIFNFFPDPVHFVKLLKQLDRGDVASSIFINLLEDYRYMKGRSNENSIKILHKLQIIMQMQKRLSEGTTSNILRKPDQLLTFIFHVLDAASLTLHGEGNANVTVASPSIPKQDDLLEEADSDDEDPDSEVIGPDDELIETAITLLLSILEADETLTARTHPIFNDIFAKLEPLALKGSSALRRLAREARLVITARLANTSGTKGTSPCKREHEDDQEVYQKALKLLQDPILPVRAHGLLLLRELVGPRTKNHKINQALVPSILSIFLQAVQDEDSYMYLNAVQGLTALSNTFGKEIIQALVQDYADRLGGLGAGNLTQQDLDVRTRIGEALSSVIKRCGTALSLYVDILVPPMFSVVRNANVPLALRTSCLSLLADCVDTYPLAMLPYTQDLSRAMIDLLQTEHSSLQEHSRRMEATTLDDTGDTKSKANKDGRPTLDLNSTPRNSKITALRRAAIHFLSLLIRAATKLAYEETMINPAGIFVQSSFRRMSATLDYISSTDDDNLVRIMARETKENLEELQKAALGLP</sequence>
<feature type="domain" description="RNA polymerase II assembly factor Rtp1 C-terminal" evidence="4">
    <location>
        <begin position="718"/>
        <end position="839"/>
    </location>
</feature>
<dbReference type="GO" id="GO:0009306">
    <property type="term" value="P:protein secretion"/>
    <property type="evidence" value="ECO:0007669"/>
    <property type="project" value="TreeGrafter"/>
</dbReference>
<dbReference type="AlphaFoldDB" id="A0A9P5ZDG8"/>
<evidence type="ECO:0000256" key="2">
    <source>
        <dbReference type="PROSITE-ProRule" id="PRU00103"/>
    </source>
</evidence>
<dbReference type="Proteomes" id="UP000807469">
    <property type="component" value="Unassembled WGS sequence"/>
</dbReference>
<feature type="compositionally biased region" description="Basic and acidic residues" evidence="3">
    <location>
        <begin position="922"/>
        <end position="934"/>
    </location>
</feature>
<reference evidence="6" key="1">
    <citation type="submission" date="2020-11" db="EMBL/GenBank/DDBJ databases">
        <authorList>
            <consortium name="DOE Joint Genome Institute"/>
            <person name="Ahrendt S."/>
            <person name="Riley R."/>
            <person name="Andreopoulos W."/>
            <person name="Labutti K."/>
            <person name="Pangilinan J."/>
            <person name="Ruiz-Duenas F.J."/>
            <person name="Barrasa J.M."/>
            <person name="Sanchez-Garcia M."/>
            <person name="Camarero S."/>
            <person name="Miyauchi S."/>
            <person name="Serrano A."/>
            <person name="Linde D."/>
            <person name="Babiker R."/>
            <person name="Drula E."/>
            <person name="Ayuso-Fernandez I."/>
            <person name="Pacheco R."/>
            <person name="Padilla G."/>
            <person name="Ferreira P."/>
            <person name="Barriuso J."/>
            <person name="Kellner H."/>
            <person name="Castanera R."/>
            <person name="Alfaro M."/>
            <person name="Ramirez L."/>
            <person name="Pisabarro A.G."/>
            <person name="Kuo A."/>
            <person name="Tritt A."/>
            <person name="Lipzen A."/>
            <person name="He G."/>
            <person name="Yan M."/>
            <person name="Ng V."/>
            <person name="Cullen D."/>
            <person name="Martin F."/>
            <person name="Rosso M.-N."/>
            <person name="Henrissat B."/>
            <person name="Hibbett D."/>
            <person name="Martinez A.T."/>
            <person name="Grigoriev I.V."/>
        </authorList>
    </citation>
    <scope>NUCLEOTIDE SEQUENCE</scope>
    <source>
        <strain evidence="6">CIRM-BRFM 674</strain>
    </source>
</reference>
<dbReference type="InterPro" id="IPR011989">
    <property type="entry name" value="ARM-like"/>
</dbReference>
<feature type="repeat" description="HEAT" evidence="2">
    <location>
        <begin position="761"/>
        <end position="799"/>
    </location>
</feature>
<dbReference type="SUPFAM" id="SSF48371">
    <property type="entry name" value="ARM repeat"/>
    <property type="match status" value="1"/>
</dbReference>
<dbReference type="InterPro" id="IPR039600">
    <property type="entry name" value="TANGO6/Rtp1"/>
</dbReference>
<dbReference type="InterPro" id="IPR021133">
    <property type="entry name" value="HEAT_type_2"/>
</dbReference>
<organism evidence="6 7">
    <name type="scientific">Pholiota conissans</name>
    <dbReference type="NCBI Taxonomy" id="109636"/>
    <lineage>
        <taxon>Eukaryota</taxon>
        <taxon>Fungi</taxon>
        <taxon>Dikarya</taxon>
        <taxon>Basidiomycota</taxon>
        <taxon>Agaricomycotina</taxon>
        <taxon>Agaricomycetes</taxon>
        <taxon>Agaricomycetidae</taxon>
        <taxon>Agaricales</taxon>
        <taxon>Agaricineae</taxon>
        <taxon>Strophariaceae</taxon>
        <taxon>Pholiota</taxon>
    </lineage>
</organism>
<dbReference type="PANTHER" id="PTHR20959:SF1">
    <property type="entry name" value="TRANSPORT AND GOLGI ORGANIZATION PROTEIN 6 HOMOLOG"/>
    <property type="match status" value="1"/>
</dbReference>
<dbReference type="InterPro" id="IPR016024">
    <property type="entry name" value="ARM-type_fold"/>
</dbReference>
<evidence type="ECO:0000313" key="6">
    <source>
        <dbReference type="EMBL" id="KAF9483931.1"/>
    </source>
</evidence>
<accession>A0A9P5ZDG8</accession>